<dbReference type="NCBIfam" id="TIGR03512">
    <property type="entry name" value="GldD_lipo"/>
    <property type="match status" value="1"/>
</dbReference>
<reference evidence="1 2" key="1">
    <citation type="journal article" date="2014" name="Proc. Natl. Acad. Sci. U.S.A.">
        <title>Functional characterization of flavobacteria rhodopsins reveals a unique class of light-driven chloride pump in bacteria.</title>
        <authorList>
            <person name="Yoshizawa S."/>
            <person name="Kumagai Y."/>
            <person name="Kim H."/>
            <person name="Ogura Y."/>
            <person name="Hayashi T."/>
            <person name="Iwasaki W."/>
            <person name="DeLong E.F."/>
            <person name="Kogure K."/>
        </authorList>
    </citation>
    <scope>NUCLEOTIDE SEQUENCE [LARGE SCALE GENOMIC DNA]</scope>
    <source>
        <strain evidence="1 2">S1-08</strain>
    </source>
</reference>
<dbReference type="RefSeq" id="WP_041495410.1">
    <property type="nucleotide sequence ID" value="NZ_AP014548.1"/>
</dbReference>
<dbReference type="PROSITE" id="PS51257">
    <property type="entry name" value="PROKAR_LIPOPROTEIN"/>
    <property type="match status" value="1"/>
</dbReference>
<proteinExistence type="predicted"/>
<name>W8VPX2_9FLAO</name>
<dbReference type="OrthoDB" id="679501at2"/>
<dbReference type="HOGENOM" id="CLU_118000_0_0_10"/>
<dbReference type="KEGG" id="nmf:NMS_0691"/>
<dbReference type="Pfam" id="PF25593">
    <property type="entry name" value="GldD_lipo"/>
    <property type="match status" value="1"/>
</dbReference>
<accession>W8VPX2</accession>
<protein>
    <submittedName>
        <fullName evidence="1">Gliding motility protein GldD</fullName>
    </submittedName>
</protein>
<dbReference type="STRING" id="1454201.NMS_0691"/>
<evidence type="ECO:0000313" key="1">
    <source>
        <dbReference type="EMBL" id="BAO54700.1"/>
    </source>
</evidence>
<evidence type="ECO:0000313" key="2">
    <source>
        <dbReference type="Proteomes" id="UP000031760"/>
    </source>
</evidence>
<gene>
    <name evidence="1" type="ORF">NMS_0691</name>
</gene>
<dbReference type="AlphaFoldDB" id="W8VPX2"/>
<keyword evidence="2" id="KW-1185">Reference proteome</keyword>
<dbReference type="EMBL" id="AP014548">
    <property type="protein sequence ID" value="BAO54700.1"/>
    <property type="molecule type" value="Genomic_DNA"/>
</dbReference>
<dbReference type="InterPro" id="IPR019850">
    <property type="entry name" value="GldD-like"/>
</dbReference>
<dbReference type="Proteomes" id="UP000031760">
    <property type="component" value="Chromosome"/>
</dbReference>
<organism evidence="1 2">
    <name type="scientific">Nonlabens marinus S1-08</name>
    <dbReference type="NCBI Taxonomy" id="1454201"/>
    <lineage>
        <taxon>Bacteria</taxon>
        <taxon>Pseudomonadati</taxon>
        <taxon>Bacteroidota</taxon>
        <taxon>Flavobacteriia</taxon>
        <taxon>Flavobacteriales</taxon>
        <taxon>Flavobacteriaceae</taxon>
        <taxon>Nonlabens</taxon>
    </lineage>
</organism>
<sequence length="194" mass="22123">MYDAIKTASIFLFIILLASCGGEDAVPKPDAQLALNYPDPTYKSIEKDCSFSFDMNDKAVMKGKKDCSMTISYPDMDAMVYVNYRSVEENLRQLLIDGQKLSYTHNQMADAITEQPFVNPKNKTYGMFYEVEGDAASNIQFYVTDSVQNFLTASLYFNREPYYDSILPAVEYIKQDMVKMMESLQWKAKTAAKN</sequence>